<accession>A0A6G1BQA7</accession>
<gene>
    <name evidence="2" type="ORF">E2562_035042</name>
</gene>
<dbReference type="AlphaFoldDB" id="A0A6G1BQA7"/>
<dbReference type="EMBL" id="SPHZ02000012">
    <property type="protein sequence ID" value="KAF0890002.1"/>
    <property type="molecule type" value="Genomic_DNA"/>
</dbReference>
<keyword evidence="3" id="KW-1185">Reference proteome</keyword>
<comment type="caution">
    <text evidence="2">The sequence shown here is derived from an EMBL/GenBank/DDBJ whole genome shotgun (WGS) entry which is preliminary data.</text>
</comment>
<feature type="region of interest" description="Disordered" evidence="1">
    <location>
        <begin position="43"/>
        <end position="124"/>
    </location>
</feature>
<sequence length="124" mass="13065">MLRVVVSVSNVAASTLPREDLALYNNPRRVALQEALPRYDAKGIHERTSRMTPGPVRISGDGGDEVCHDSKATQAPGAGTTGGAVDLGLEEGRQTSSELEPPEVTETTSAPIAAPGRRTMEQSP</sequence>
<dbReference type="Proteomes" id="UP000479710">
    <property type="component" value="Unassembled WGS sequence"/>
</dbReference>
<reference evidence="2 3" key="1">
    <citation type="submission" date="2019-11" db="EMBL/GenBank/DDBJ databases">
        <title>Whole genome sequence of Oryza granulata.</title>
        <authorList>
            <person name="Li W."/>
        </authorList>
    </citation>
    <scope>NUCLEOTIDE SEQUENCE [LARGE SCALE GENOMIC DNA]</scope>
    <source>
        <strain evidence="3">cv. Menghai</strain>
        <tissue evidence="2">Leaf</tissue>
    </source>
</reference>
<evidence type="ECO:0000256" key="1">
    <source>
        <dbReference type="SAM" id="MobiDB-lite"/>
    </source>
</evidence>
<evidence type="ECO:0000313" key="2">
    <source>
        <dbReference type="EMBL" id="KAF0890002.1"/>
    </source>
</evidence>
<organism evidence="2 3">
    <name type="scientific">Oryza meyeriana var. granulata</name>
    <dbReference type="NCBI Taxonomy" id="110450"/>
    <lineage>
        <taxon>Eukaryota</taxon>
        <taxon>Viridiplantae</taxon>
        <taxon>Streptophyta</taxon>
        <taxon>Embryophyta</taxon>
        <taxon>Tracheophyta</taxon>
        <taxon>Spermatophyta</taxon>
        <taxon>Magnoliopsida</taxon>
        <taxon>Liliopsida</taxon>
        <taxon>Poales</taxon>
        <taxon>Poaceae</taxon>
        <taxon>BOP clade</taxon>
        <taxon>Oryzoideae</taxon>
        <taxon>Oryzeae</taxon>
        <taxon>Oryzinae</taxon>
        <taxon>Oryza</taxon>
        <taxon>Oryza meyeriana</taxon>
    </lineage>
</organism>
<name>A0A6G1BQA7_9ORYZ</name>
<evidence type="ECO:0000313" key="3">
    <source>
        <dbReference type="Proteomes" id="UP000479710"/>
    </source>
</evidence>
<protein>
    <submittedName>
        <fullName evidence="2">Uncharacterized protein</fullName>
    </submittedName>
</protein>
<proteinExistence type="predicted"/>